<dbReference type="AlphaFoldDB" id="A0A3N4J453"/>
<evidence type="ECO:0000313" key="2">
    <source>
        <dbReference type="Proteomes" id="UP000276215"/>
    </source>
</evidence>
<accession>A0A3N4J453</accession>
<proteinExistence type="predicted"/>
<keyword evidence="2" id="KW-1185">Reference proteome</keyword>
<feature type="non-terminal residue" evidence="1">
    <location>
        <position position="1"/>
    </location>
</feature>
<gene>
    <name evidence="1" type="ORF">L873DRAFT_1725155</name>
</gene>
<dbReference type="Proteomes" id="UP000276215">
    <property type="component" value="Unassembled WGS sequence"/>
</dbReference>
<dbReference type="EMBL" id="ML120718">
    <property type="protein sequence ID" value="RPA88664.1"/>
    <property type="molecule type" value="Genomic_DNA"/>
</dbReference>
<organism evidence="1 2">
    <name type="scientific">Choiromyces venosus 120613-1</name>
    <dbReference type="NCBI Taxonomy" id="1336337"/>
    <lineage>
        <taxon>Eukaryota</taxon>
        <taxon>Fungi</taxon>
        <taxon>Dikarya</taxon>
        <taxon>Ascomycota</taxon>
        <taxon>Pezizomycotina</taxon>
        <taxon>Pezizomycetes</taxon>
        <taxon>Pezizales</taxon>
        <taxon>Tuberaceae</taxon>
        <taxon>Choiromyces</taxon>
    </lineage>
</organism>
<reference evidence="1 2" key="1">
    <citation type="journal article" date="2018" name="Nat. Ecol. Evol.">
        <title>Pezizomycetes genomes reveal the molecular basis of ectomycorrhizal truffle lifestyle.</title>
        <authorList>
            <person name="Murat C."/>
            <person name="Payen T."/>
            <person name="Noel B."/>
            <person name="Kuo A."/>
            <person name="Morin E."/>
            <person name="Chen J."/>
            <person name="Kohler A."/>
            <person name="Krizsan K."/>
            <person name="Balestrini R."/>
            <person name="Da Silva C."/>
            <person name="Montanini B."/>
            <person name="Hainaut M."/>
            <person name="Levati E."/>
            <person name="Barry K.W."/>
            <person name="Belfiori B."/>
            <person name="Cichocki N."/>
            <person name="Clum A."/>
            <person name="Dockter R.B."/>
            <person name="Fauchery L."/>
            <person name="Guy J."/>
            <person name="Iotti M."/>
            <person name="Le Tacon F."/>
            <person name="Lindquist E.A."/>
            <person name="Lipzen A."/>
            <person name="Malagnac F."/>
            <person name="Mello A."/>
            <person name="Molinier V."/>
            <person name="Miyauchi S."/>
            <person name="Poulain J."/>
            <person name="Riccioni C."/>
            <person name="Rubini A."/>
            <person name="Sitrit Y."/>
            <person name="Splivallo R."/>
            <person name="Traeger S."/>
            <person name="Wang M."/>
            <person name="Zifcakova L."/>
            <person name="Wipf D."/>
            <person name="Zambonelli A."/>
            <person name="Paolocci F."/>
            <person name="Nowrousian M."/>
            <person name="Ottonello S."/>
            <person name="Baldrian P."/>
            <person name="Spatafora J.W."/>
            <person name="Henrissat B."/>
            <person name="Nagy L.G."/>
            <person name="Aury J.M."/>
            <person name="Wincker P."/>
            <person name="Grigoriev I.V."/>
            <person name="Bonfante P."/>
            <person name="Martin F.M."/>
        </authorList>
    </citation>
    <scope>NUCLEOTIDE SEQUENCE [LARGE SCALE GENOMIC DNA]</scope>
    <source>
        <strain evidence="1 2">120613-1</strain>
    </source>
</reference>
<evidence type="ECO:0000313" key="1">
    <source>
        <dbReference type="EMBL" id="RPA88664.1"/>
    </source>
</evidence>
<protein>
    <submittedName>
        <fullName evidence="1">Uncharacterized protein</fullName>
    </submittedName>
</protein>
<dbReference type="OrthoDB" id="10596998at2759"/>
<name>A0A3N4J453_9PEZI</name>
<sequence>FNFIKIHYLSHFASHVWRFGSISMYSTEISELAHKEQIKDGYQRSNKNKAARQILSQSGYWQTLGMRLGTIEVLSNPEGVTVVGNSRMGMQTSPGGSAPQQVLKGRTKISTLPDLCRAIQIDYRDMMEEILRFIRQTPADDLRLPTNSSELELLPIE</sequence>